<gene>
    <name evidence="2" type="ORF">C1T31_05150</name>
</gene>
<name>A0A2K1E0C2_9FLAO</name>
<comment type="caution">
    <text evidence="2">The sequence shown here is derived from an EMBL/GenBank/DDBJ whole genome shotgun (WGS) entry which is preliminary data.</text>
</comment>
<organism evidence="2 3">
    <name type="scientific">Hanstruepera neustonica</name>
    <dbReference type="NCBI Taxonomy" id="1445657"/>
    <lineage>
        <taxon>Bacteria</taxon>
        <taxon>Pseudomonadati</taxon>
        <taxon>Bacteroidota</taxon>
        <taxon>Flavobacteriia</taxon>
        <taxon>Flavobacteriales</taxon>
        <taxon>Flavobacteriaceae</taxon>
        <taxon>Hanstruepera</taxon>
    </lineage>
</organism>
<sequence>MKFYKNFIVFWAFIYLTIAFVGRFTTYNKEIFPFFRWSLYSKTPDNIEFPYVMVTKIGDSIIPPTNILELNNIHHVSLIDMNLNVANFYQAVSNNFNKNQIEETKFLKLLPNGSNYDLFVKELDLSQTDYLNSEKVRKVCSIVNNKIVNFD</sequence>
<dbReference type="OrthoDB" id="1436369at2"/>
<evidence type="ECO:0000313" key="2">
    <source>
        <dbReference type="EMBL" id="PNQ73723.1"/>
    </source>
</evidence>
<dbReference type="RefSeq" id="WP_103051420.1">
    <property type="nucleotide sequence ID" value="NZ_POWF01000002.1"/>
</dbReference>
<proteinExistence type="predicted"/>
<keyword evidence="1" id="KW-0812">Transmembrane</keyword>
<dbReference type="Proteomes" id="UP000236641">
    <property type="component" value="Unassembled WGS sequence"/>
</dbReference>
<keyword evidence="1" id="KW-0472">Membrane</keyword>
<dbReference type="EMBL" id="POWF01000002">
    <property type="protein sequence ID" value="PNQ73723.1"/>
    <property type="molecule type" value="Genomic_DNA"/>
</dbReference>
<protein>
    <submittedName>
        <fullName evidence="2">Uncharacterized protein</fullName>
    </submittedName>
</protein>
<keyword evidence="1" id="KW-1133">Transmembrane helix</keyword>
<reference evidence="2 3" key="1">
    <citation type="submission" date="2018-01" db="EMBL/GenBank/DDBJ databases">
        <title>The draft genome of Hanstruepera neustonica JCM19743.</title>
        <authorList>
            <person name="He R.-H."/>
            <person name="Du Z.-J."/>
        </authorList>
    </citation>
    <scope>NUCLEOTIDE SEQUENCE [LARGE SCALE GENOMIC DNA]</scope>
    <source>
        <strain evidence="2 3">JCM19743</strain>
    </source>
</reference>
<feature type="transmembrane region" description="Helical" evidence="1">
    <location>
        <begin position="6"/>
        <end position="26"/>
    </location>
</feature>
<dbReference type="AlphaFoldDB" id="A0A2K1E0C2"/>
<evidence type="ECO:0000313" key="3">
    <source>
        <dbReference type="Proteomes" id="UP000236641"/>
    </source>
</evidence>
<accession>A0A2K1E0C2</accession>
<evidence type="ECO:0000256" key="1">
    <source>
        <dbReference type="SAM" id="Phobius"/>
    </source>
</evidence>
<keyword evidence="3" id="KW-1185">Reference proteome</keyword>